<keyword evidence="3 7" id="KW-0560">Oxidoreductase</keyword>
<dbReference type="InterPro" id="IPR050770">
    <property type="entry name" value="Intradiol_RC_Dioxygenase"/>
</dbReference>
<evidence type="ECO:0000313" key="7">
    <source>
        <dbReference type="EMBL" id="QEF99182.1"/>
    </source>
</evidence>
<dbReference type="PANTHER" id="PTHR33711:SF9">
    <property type="entry name" value="PROTOCATECHUATE 3,4-DIOXYGENASE ALPHA CHAIN"/>
    <property type="match status" value="1"/>
</dbReference>
<evidence type="ECO:0000256" key="3">
    <source>
        <dbReference type="ARBA" id="ARBA00023002"/>
    </source>
</evidence>
<evidence type="ECO:0000256" key="5">
    <source>
        <dbReference type="SAM" id="SignalP"/>
    </source>
</evidence>
<dbReference type="Gene3D" id="2.60.130.10">
    <property type="entry name" value="Aromatic compound dioxygenase"/>
    <property type="match status" value="1"/>
</dbReference>
<proteinExistence type="inferred from homology"/>
<accession>A0A5B9MD52</accession>
<keyword evidence="5" id="KW-0732">Signal</keyword>
<evidence type="ECO:0000259" key="6">
    <source>
        <dbReference type="Pfam" id="PF00775"/>
    </source>
</evidence>
<dbReference type="Proteomes" id="UP000321353">
    <property type="component" value="Chromosome"/>
</dbReference>
<sequence precursor="true">MNRNTAMLNRRGILSSGMALGATALATPGVFAELLQTPPQTEGPFYPNKMPLDTDNDLLVINDSITPAVGEITHLSGRVLDPNGNPVRNAFVEIWQVDNNAVYLHTDDQTNRANQDTNFQGYGRFLTDSKGHYYFRTIKPVPYPGRTPHIHFAISQGGKRTLTTQLYVKGHPGNTRDRLLQGIDAKARETVLRDFVPLKDSTIGELSVDFDLVLGVTASEGDDGKMHGIGQSQWRQRQTRRDAS</sequence>
<dbReference type="PANTHER" id="PTHR33711">
    <property type="entry name" value="DIOXYGENASE, PUTATIVE (AFU_ORTHOLOGUE AFUA_2G02910)-RELATED"/>
    <property type="match status" value="1"/>
</dbReference>
<comment type="similarity">
    <text evidence="1">Belongs to the intradiol ring-cleavage dioxygenase family.</text>
</comment>
<protein>
    <submittedName>
        <fullName evidence="7">Protocatechuate 3,4-dioxygenase beta chain</fullName>
        <ecNumber evidence="7">1.13.11.3</ecNumber>
    </submittedName>
</protein>
<feature type="domain" description="Intradiol ring-cleavage dioxygenases" evidence="6">
    <location>
        <begin position="42"/>
        <end position="214"/>
    </location>
</feature>
<feature type="signal peptide" evidence="5">
    <location>
        <begin position="1"/>
        <end position="32"/>
    </location>
</feature>
<evidence type="ECO:0000313" key="8">
    <source>
        <dbReference type="Proteomes" id="UP000321353"/>
    </source>
</evidence>
<reference evidence="7 8" key="1">
    <citation type="submission" date="2019-02" db="EMBL/GenBank/DDBJ databases">
        <title>Planctomycetal bacteria perform biofilm scaping via a novel small molecule.</title>
        <authorList>
            <person name="Jeske O."/>
            <person name="Boedeker C."/>
            <person name="Wiegand S."/>
            <person name="Breitling P."/>
            <person name="Kallscheuer N."/>
            <person name="Jogler M."/>
            <person name="Rohde M."/>
            <person name="Petersen J."/>
            <person name="Medema M.H."/>
            <person name="Surup F."/>
            <person name="Jogler C."/>
        </authorList>
    </citation>
    <scope>NUCLEOTIDE SEQUENCE [LARGE SCALE GENOMIC DNA]</scope>
    <source>
        <strain evidence="7 8">Mal15</strain>
    </source>
</reference>
<dbReference type="GO" id="GO:0008199">
    <property type="term" value="F:ferric iron binding"/>
    <property type="evidence" value="ECO:0007669"/>
    <property type="project" value="InterPro"/>
</dbReference>
<dbReference type="RefSeq" id="WP_147868625.1">
    <property type="nucleotide sequence ID" value="NZ_CP036264.1"/>
</dbReference>
<dbReference type="AlphaFoldDB" id="A0A5B9MD52"/>
<dbReference type="GO" id="GO:0018578">
    <property type="term" value="F:protocatechuate 3,4-dioxygenase activity"/>
    <property type="evidence" value="ECO:0007669"/>
    <property type="project" value="UniProtKB-EC"/>
</dbReference>
<feature type="region of interest" description="Disordered" evidence="4">
    <location>
        <begin position="224"/>
        <end position="244"/>
    </location>
</feature>
<gene>
    <name evidence="7" type="primary">pcaH</name>
    <name evidence="7" type="ORF">Mal15_32420</name>
</gene>
<name>A0A5B9MD52_9BACT</name>
<evidence type="ECO:0000256" key="1">
    <source>
        <dbReference type="ARBA" id="ARBA00007825"/>
    </source>
</evidence>
<dbReference type="CDD" id="cd03459">
    <property type="entry name" value="3_4-PCD"/>
    <property type="match status" value="1"/>
</dbReference>
<dbReference type="InterPro" id="IPR039387">
    <property type="entry name" value="3_4-PCD"/>
</dbReference>
<keyword evidence="8" id="KW-1185">Reference proteome</keyword>
<dbReference type="InterPro" id="IPR006311">
    <property type="entry name" value="TAT_signal"/>
</dbReference>
<dbReference type="InterPro" id="IPR000627">
    <property type="entry name" value="Intradiol_dOase_C"/>
</dbReference>
<feature type="chain" id="PRO_5022801859" evidence="5">
    <location>
        <begin position="33"/>
        <end position="244"/>
    </location>
</feature>
<organism evidence="7 8">
    <name type="scientific">Stieleria maiorica</name>
    <dbReference type="NCBI Taxonomy" id="2795974"/>
    <lineage>
        <taxon>Bacteria</taxon>
        <taxon>Pseudomonadati</taxon>
        <taxon>Planctomycetota</taxon>
        <taxon>Planctomycetia</taxon>
        <taxon>Pirellulales</taxon>
        <taxon>Pirellulaceae</taxon>
        <taxon>Stieleria</taxon>
    </lineage>
</organism>
<dbReference type="SUPFAM" id="SSF49482">
    <property type="entry name" value="Aromatic compound dioxygenase"/>
    <property type="match status" value="1"/>
</dbReference>
<evidence type="ECO:0000256" key="4">
    <source>
        <dbReference type="SAM" id="MobiDB-lite"/>
    </source>
</evidence>
<dbReference type="PROSITE" id="PS51318">
    <property type="entry name" value="TAT"/>
    <property type="match status" value="1"/>
</dbReference>
<dbReference type="KEGG" id="smam:Mal15_32420"/>
<dbReference type="Pfam" id="PF00775">
    <property type="entry name" value="Dioxygenase_C"/>
    <property type="match status" value="1"/>
</dbReference>
<dbReference type="EMBL" id="CP036264">
    <property type="protein sequence ID" value="QEF99182.1"/>
    <property type="molecule type" value="Genomic_DNA"/>
</dbReference>
<keyword evidence="2 7" id="KW-0223">Dioxygenase</keyword>
<dbReference type="EC" id="1.13.11.3" evidence="7"/>
<evidence type="ECO:0000256" key="2">
    <source>
        <dbReference type="ARBA" id="ARBA00022964"/>
    </source>
</evidence>
<dbReference type="InterPro" id="IPR015889">
    <property type="entry name" value="Intradiol_dOase_core"/>
</dbReference>